<keyword evidence="3" id="KW-0677">Repeat</keyword>
<dbReference type="PANTHER" id="PTHR23416">
    <property type="entry name" value="SIALIC ACID SYNTHASE-RELATED"/>
    <property type="match status" value="1"/>
</dbReference>
<name>A0A7X0RH65_9ACTN</name>
<evidence type="ECO:0000256" key="3">
    <source>
        <dbReference type="ARBA" id="ARBA00022737"/>
    </source>
</evidence>
<dbReference type="Pfam" id="PF00132">
    <property type="entry name" value="Hexapep"/>
    <property type="match status" value="1"/>
</dbReference>
<dbReference type="InterPro" id="IPR001451">
    <property type="entry name" value="Hexapep"/>
</dbReference>
<dbReference type="GO" id="GO:0008374">
    <property type="term" value="F:O-acyltransferase activity"/>
    <property type="evidence" value="ECO:0007669"/>
    <property type="project" value="TreeGrafter"/>
</dbReference>
<dbReference type="InterPro" id="IPR018357">
    <property type="entry name" value="Hexapep_transf_CS"/>
</dbReference>
<dbReference type="AlphaFoldDB" id="A0A7X0RH65"/>
<dbReference type="PANTHER" id="PTHR23416:SF23">
    <property type="entry name" value="ACETYLTRANSFERASE C18B11.09C-RELATED"/>
    <property type="match status" value="1"/>
</dbReference>
<dbReference type="Gene3D" id="2.160.10.10">
    <property type="entry name" value="Hexapeptide repeat proteins"/>
    <property type="match status" value="1"/>
</dbReference>
<organism evidence="4 5">
    <name type="scientific">Nocardioides luti</name>
    <dbReference type="NCBI Taxonomy" id="2761101"/>
    <lineage>
        <taxon>Bacteria</taxon>
        <taxon>Bacillati</taxon>
        <taxon>Actinomycetota</taxon>
        <taxon>Actinomycetes</taxon>
        <taxon>Propionibacteriales</taxon>
        <taxon>Nocardioidaceae</taxon>
        <taxon>Nocardioides</taxon>
    </lineage>
</organism>
<dbReference type="InterPro" id="IPR011004">
    <property type="entry name" value="Trimer_LpxA-like_sf"/>
</dbReference>
<dbReference type="SUPFAM" id="SSF51161">
    <property type="entry name" value="Trimeric LpxA-like enzymes"/>
    <property type="match status" value="2"/>
</dbReference>
<gene>
    <name evidence="4" type="ORF">H5V45_13035</name>
</gene>
<keyword evidence="4" id="KW-0012">Acyltransferase</keyword>
<keyword evidence="2 4" id="KW-0808">Transferase</keyword>
<reference evidence="4 5" key="1">
    <citation type="submission" date="2020-08" db="EMBL/GenBank/DDBJ databases">
        <authorList>
            <person name="Seo M.-J."/>
        </authorList>
    </citation>
    <scope>NUCLEOTIDE SEQUENCE [LARGE SCALE GENOMIC DNA]</scope>
    <source>
        <strain evidence="4 5">KIGAM211</strain>
    </source>
</reference>
<dbReference type="Proteomes" id="UP000523955">
    <property type="component" value="Unassembled WGS sequence"/>
</dbReference>
<dbReference type="Pfam" id="PF14602">
    <property type="entry name" value="Hexapep_2"/>
    <property type="match status" value="1"/>
</dbReference>
<evidence type="ECO:0000313" key="4">
    <source>
        <dbReference type="EMBL" id="MBB6628246.1"/>
    </source>
</evidence>
<protein>
    <submittedName>
        <fullName evidence="4">Acyltransferase</fullName>
    </submittedName>
</protein>
<comment type="similarity">
    <text evidence="1">Belongs to the transferase hexapeptide repeat family.</text>
</comment>
<dbReference type="RefSeq" id="WP_185253326.1">
    <property type="nucleotide sequence ID" value="NZ_JACKXE010000001.1"/>
</dbReference>
<evidence type="ECO:0000313" key="5">
    <source>
        <dbReference type="Proteomes" id="UP000523955"/>
    </source>
</evidence>
<dbReference type="InterPro" id="IPR051159">
    <property type="entry name" value="Hexapeptide_acetyltransf"/>
</dbReference>
<dbReference type="EMBL" id="JACKXE010000001">
    <property type="protein sequence ID" value="MBB6628246.1"/>
    <property type="molecule type" value="Genomic_DNA"/>
</dbReference>
<evidence type="ECO:0000256" key="2">
    <source>
        <dbReference type="ARBA" id="ARBA00022679"/>
    </source>
</evidence>
<dbReference type="CDD" id="cd04647">
    <property type="entry name" value="LbH_MAT_like"/>
    <property type="match status" value="1"/>
</dbReference>
<keyword evidence="5" id="KW-1185">Reference proteome</keyword>
<comment type="caution">
    <text evidence="4">The sequence shown here is derived from an EMBL/GenBank/DDBJ whole genome shotgun (WGS) entry which is preliminary data.</text>
</comment>
<dbReference type="PROSITE" id="PS00101">
    <property type="entry name" value="HEXAPEP_TRANSFERASES"/>
    <property type="match status" value="1"/>
</dbReference>
<dbReference type="GO" id="GO:0005829">
    <property type="term" value="C:cytosol"/>
    <property type="evidence" value="ECO:0007669"/>
    <property type="project" value="TreeGrafter"/>
</dbReference>
<accession>A0A7X0RH65</accession>
<proteinExistence type="inferred from homology"/>
<evidence type="ECO:0000256" key="1">
    <source>
        <dbReference type="ARBA" id="ARBA00007274"/>
    </source>
</evidence>
<sequence length="221" mass="22531">MNPAGRVLNSLVHTVHRWVDRAGEIVPGTAAAERFGSFGTDSCIAFPPATLLNVASIHLGERVLVGRQATLSVGYGENDPGLVARGLVLGDGCILGARTSITAHASIVLGDAVFCGQGVFITDTSHGYTDPTRPVGQQFGPHQPVSIGSGTWIGHAAVILPGAQIGRNVVVAAGAVVRGTVPDHAVVAGNPARVIRRLEPGVGWVGADGDVRPVTSGDFGG</sequence>